<dbReference type="EC" id="6.3.2.17" evidence="7"/>
<evidence type="ECO:0000256" key="11">
    <source>
        <dbReference type="ARBA" id="ARBA00022741"/>
    </source>
</evidence>
<evidence type="ECO:0000313" key="26">
    <source>
        <dbReference type="Proteomes" id="UP000294547"/>
    </source>
</evidence>
<dbReference type="NCBIfam" id="TIGR01499">
    <property type="entry name" value="folC"/>
    <property type="match status" value="1"/>
</dbReference>
<dbReference type="PIRSF" id="PIRSF001563">
    <property type="entry name" value="Folylpolyglu_synth"/>
    <property type="match status" value="1"/>
</dbReference>
<dbReference type="GO" id="GO:0046872">
    <property type="term" value="F:metal ion binding"/>
    <property type="evidence" value="ECO:0007669"/>
    <property type="project" value="UniProtKB-KW"/>
</dbReference>
<dbReference type="Proteomes" id="UP000294547">
    <property type="component" value="Unassembled WGS sequence"/>
</dbReference>
<evidence type="ECO:0000256" key="21">
    <source>
        <dbReference type="ARBA" id="ARBA00049161"/>
    </source>
</evidence>
<keyword evidence="26" id="KW-1185">Reference proteome</keyword>
<keyword evidence="14" id="KW-0289">Folate biosynthesis</keyword>
<keyword evidence="12 22" id="KW-0067">ATP-binding</keyword>
<accession>A0A4R6REW1</accession>
<dbReference type="SUPFAM" id="SSF53623">
    <property type="entry name" value="MurD-like peptide ligases, catalytic domain"/>
    <property type="match status" value="1"/>
</dbReference>
<dbReference type="Gene3D" id="3.90.190.20">
    <property type="entry name" value="Mur ligase, C-terminal domain"/>
    <property type="match status" value="1"/>
</dbReference>
<evidence type="ECO:0000256" key="16">
    <source>
        <dbReference type="ARBA" id="ARBA00030592"/>
    </source>
</evidence>
<keyword evidence="10" id="KW-0479">Metal-binding</keyword>
<feature type="domain" description="Mur ligase C-terminal" evidence="23">
    <location>
        <begin position="306"/>
        <end position="425"/>
    </location>
</feature>
<organism evidence="25 26">
    <name type="scientific">Oharaeibacter diazotrophicus</name>
    <dbReference type="NCBI Taxonomy" id="1920512"/>
    <lineage>
        <taxon>Bacteria</taxon>
        <taxon>Pseudomonadati</taxon>
        <taxon>Pseudomonadota</taxon>
        <taxon>Alphaproteobacteria</taxon>
        <taxon>Hyphomicrobiales</taxon>
        <taxon>Pleomorphomonadaceae</taxon>
        <taxon>Oharaeibacter</taxon>
    </lineage>
</organism>
<evidence type="ECO:0000259" key="24">
    <source>
        <dbReference type="Pfam" id="PF08245"/>
    </source>
</evidence>
<proteinExistence type="inferred from homology"/>
<evidence type="ECO:0000256" key="18">
    <source>
        <dbReference type="ARBA" id="ARBA00047493"/>
    </source>
</evidence>
<keyword evidence="11 22" id="KW-0547">Nucleotide-binding</keyword>
<evidence type="ECO:0000256" key="22">
    <source>
        <dbReference type="PIRNR" id="PIRNR001563"/>
    </source>
</evidence>
<dbReference type="GO" id="GO:0046656">
    <property type="term" value="P:folic acid biosynthetic process"/>
    <property type="evidence" value="ECO:0007669"/>
    <property type="project" value="UniProtKB-KW"/>
</dbReference>
<dbReference type="InterPro" id="IPR001645">
    <property type="entry name" value="Folylpolyglutamate_synth"/>
</dbReference>
<feature type="domain" description="Mur ligase central" evidence="24">
    <location>
        <begin position="46"/>
        <end position="268"/>
    </location>
</feature>
<dbReference type="PANTHER" id="PTHR11136">
    <property type="entry name" value="FOLYLPOLYGLUTAMATE SYNTHASE-RELATED"/>
    <property type="match status" value="1"/>
</dbReference>
<comment type="catalytic activity">
    <reaction evidence="18">
        <text>(6S)-5,6,7,8-tetrahydrofolyl-(gamma-L-Glu)(n) + L-glutamate + ATP = (6S)-5,6,7,8-tetrahydrofolyl-(gamma-L-Glu)(n+1) + ADP + phosphate + H(+)</text>
        <dbReference type="Rhea" id="RHEA:10580"/>
        <dbReference type="Rhea" id="RHEA-COMP:14738"/>
        <dbReference type="Rhea" id="RHEA-COMP:14740"/>
        <dbReference type="ChEBI" id="CHEBI:15378"/>
        <dbReference type="ChEBI" id="CHEBI:29985"/>
        <dbReference type="ChEBI" id="CHEBI:30616"/>
        <dbReference type="ChEBI" id="CHEBI:43474"/>
        <dbReference type="ChEBI" id="CHEBI:141005"/>
        <dbReference type="ChEBI" id="CHEBI:456216"/>
        <dbReference type="EC" id="6.3.2.17"/>
    </reaction>
</comment>
<evidence type="ECO:0000256" key="19">
    <source>
        <dbReference type="ARBA" id="ARBA00047808"/>
    </source>
</evidence>
<dbReference type="InterPro" id="IPR036615">
    <property type="entry name" value="Mur_ligase_C_dom_sf"/>
</dbReference>
<name>A0A4R6REW1_9HYPH</name>
<dbReference type="EMBL" id="SNXY01000008">
    <property type="protein sequence ID" value="TDP84307.1"/>
    <property type="molecule type" value="Genomic_DNA"/>
</dbReference>
<comment type="cofactor">
    <cofactor evidence="1">
        <name>Mg(2+)</name>
        <dbReference type="ChEBI" id="CHEBI:18420"/>
    </cofactor>
</comment>
<dbReference type="RefSeq" id="WP_126540320.1">
    <property type="nucleotide sequence ID" value="NZ_BSPM01000002.1"/>
</dbReference>
<comment type="catalytic activity">
    <reaction evidence="21">
        <text>7,8-dihydropteroate + L-glutamate + ATP = 7,8-dihydrofolate + ADP + phosphate + H(+)</text>
        <dbReference type="Rhea" id="RHEA:23584"/>
        <dbReference type="ChEBI" id="CHEBI:15378"/>
        <dbReference type="ChEBI" id="CHEBI:17839"/>
        <dbReference type="ChEBI" id="CHEBI:29985"/>
        <dbReference type="ChEBI" id="CHEBI:30616"/>
        <dbReference type="ChEBI" id="CHEBI:43474"/>
        <dbReference type="ChEBI" id="CHEBI:57451"/>
        <dbReference type="ChEBI" id="CHEBI:456216"/>
        <dbReference type="EC" id="6.3.2.12"/>
    </reaction>
</comment>
<evidence type="ECO:0000256" key="20">
    <source>
        <dbReference type="ARBA" id="ARBA00049035"/>
    </source>
</evidence>
<dbReference type="InterPro" id="IPR013221">
    <property type="entry name" value="Mur_ligase_cen"/>
</dbReference>
<evidence type="ECO:0000256" key="15">
    <source>
        <dbReference type="ARBA" id="ARBA00030048"/>
    </source>
</evidence>
<dbReference type="PROSITE" id="PS01012">
    <property type="entry name" value="FOLYLPOLYGLU_SYNT_2"/>
    <property type="match status" value="1"/>
</dbReference>
<evidence type="ECO:0000313" key="25">
    <source>
        <dbReference type="EMBL" id="TDP84307.1"/>
    </source>
</evidence>
<dbReference type="Pfam" id="PF02875">
    <property type="entry name" value="Mur_ligase_C"/>
    <property type="match status" value="1"/>
</dbReference>
<gene>
    <name evidence="25" type="ORF">EDD54_2913</name>
</gene>
<comment type="similarity">
    <text evidence="5 22">Belongs to the folylpolyglutamate synthase family.</text>
</comment>
<dbReference type="UniPathway" id="UPA00077">
    <property type="reaction ID" value="UER00157"/>
</dbReference>
<evidence type="ECO:0000256" key="17">
    <source>
        <dbReference type="ARBA" id="ARBA00032510"/>
    </source>
</evidence>
<dbReference type="OrthoDB" id="9809356at2"/>
<sequence>MSETLAIIDRLSARWPKGFDLTLGRIERLLAALGNPERRVPPVFHVAGTNGKGSTVAFLRAMLEAAGYRVHTDTSPHLVTFNERFRLAEAPGVSRIVDDARLTDALARVEKANGDEPITLFELLTAAGFLLFAEVPADILLLEVGLGGRFDSTNVIDAPLVSVVTAISLDHQTFLGDTVEKIAFEKAGIFKRGRPAVVQPPSDPVRAVFEDVARRVGAGPLLIGGQDWTAYEERGRLVFQDDDGLLDLPRPRLPGRHQIQNAGGAVAALRASGLDVPVAAIERGLETVDWPARLQRLGHGRLVDAAPKGAEIWLDGGHNPGAGEVVASAMADLEDRVERPLFLIAGMLNTKDPTGFFAPFQGLVRHVFTVPIPHSDASRDPAALAEAARAAGLSAEPIETPLAALRLLAERWTPERAPRILICGSLYLAGAVLDDNGTPPK</sequence>
<evidence type="ECO:0000256" key="2">
    <source>
        <dbReference type="ARBA" id="ARBA00002714"/>
    </source>
</evidence>
<evidence type="ECO:0000256" key="14">
    <source>
        <dbReference type="ARBA" id="ARBA00022909"/>
    </source>
</evidence>
<evidence type="ECO:0000256" key="4">
    <source>
        <dbReference type="ARBA" id="ARBA00005150"/>
    </source>
</evidence>
<comment type="pathway">
    <text evidence="4">Cofactor biosynthesis; tetrahydrofolylpolyglutamate biosynthesis.</text>
</comment>
<dbReference type="GO" id="GO:0004326">
    <property type="term" value="F:tetrahydrofolylpolyglutamate synthase activity"/>
    <property type="evidence" value="ECO:0007669"/>
    <property type="project" value="UniProtKB-EC"/>
</dbReference>
<reference evidence="25 26" key="1">
    <citation type="submission" date="2019-03" db="EMBL/GenBank/DDBJ databases">
        <title>Genomic Encyclopedia of Type Strains, Phase IV (KMG-IV): sequencing the most valuable type-strain genomes for metagenomic binning, comparative biology and taxonomic classification.</title>
        <authorList>
            <person name="Goeker M."/>
        </authorList>
    </citation>
    <scope>NUCLEOTIDE SEQUENCE [LARGE SCALE GENOMIC DNA]</scope>
    <source>
        <strain evidence="25 26">DSM 102969</strain>
    </source>
</reference>
<evidence type="ECO:0000256" key="7">
    <source>
        <dbReference type="ARBA" id="ARBA00013025"/>
    </source>
</evidence>
<dbReference type="GO" id="GO:0005737">
    <property type="term" value="C:cytoplasm"/>
    <property type="evidence" value="ECO:0007669"/>
    <property type="project" value="TreeGrafter"/>
</dbReference>
<dbReference type="Gene3D" id="3.40.1190.10">
    <property type="entry name" value="Mur-like, catalytic domain"/>
    <property type="match status" value="1"/>
</dbReference>
<evidence type="ECO:0000256" key="13">
    <source>
        <dbReference type="ARBA" id="ARBA00022842"/>
    </source>
</evidence>
<dbReference type="GO" id="GO:0005524">
    <property type="term" value="F:ATP binding"/>
    <property type="evidence" value="ECO:0007669"/>
    <property type="project" value="UniProtKB-KW"/>
</dbReference>
<dbReference type="InterPro" id="IPR036565">
    <property type="entry name" value="Mur-like_cat_sf"/>
</dbReference>
<dbReference type="SUPFAM" id="SSF53244">
    <property type="entry name" value="MurD-like peptide ligases, peptide-binding domain"/>
    <property type="match status" value="1"/>
</dbReference>
<keyword evidence="9 22" id="KW-0436">Ligase</keyword>
<comment type="catalytic activity">
    <reaction evidence="19">
        <text>10-formyltetrahydrofolyl-(gamma-L-Glu)(n) + L-glutamate + ATP = 10-formyltetrahydrofolyl-(gamma-L-Glu)(n+1) + ADP + phosphate + H(+)</text>
        <dbReference type="Rhea" id="RHEA:51904"/>
        <dbReference type="Rhea" id="RHEA-COMP:13088"/>
        <dbReference type="Rhea" id="RHEA-COMP:14300"/>
        <dbReference type="ChEBI" id="CHEBI:15378"/>
        <dbReference type="ChEBI" id="CHEBI:29985"/>
        <dbReference type="ChEBI" id="CHEBI:30616"/>
        <dbReference type="ChEBI" id="CHEBI:43474"/>
        <dbReference type="ChEBI" id="CHEBI:134413"/>
        <dbReference type="ChEBI" id="CHEBI:456216"/>
        <dbReference type="EC" id="6.3.2.17"/>
    </reaction>
</comment>
<dbReference type="AlphaFoldDB" id="A0A4R6REW1"/>
<protein>
    <recommendedName>
        <fullName evidence="8">Dihydrofolate synthase/folylpolyglutamate synthase</fullName>
        <ecNumber evidence="6">6.3.2.12</ecNumber>
        <ecNumber evidence="7">6.3.2.17</ecNumber>
    </recommendedName>
    <alternativeName>
        <fullName evidence="17">Folylpoly-gamma-glutamate synthetase-dihydrofolate synthetase</fullName>
    </alternativeName>
    <alternativeName>
        <fullName evidence="15">Folylpolyglutamate synthetase</fullName>
    </alternativeName>
    <alternativeName>
        <fullName evidence="16">Tetrahydrofolylpolyglutamate synthase</fullName>
    </alternativeName>
</protein>
<evidence type="ECO:0000256" key="3">
    <source>
        <dbReference type="ARBA" id="ARBA00004799"/>
    </source>
</evidence>
<evidence type="ECO:0000256" key="1">
    <source>
        <dbReference type="ARBA" id="ARBA00001946"/>
    </source>
</evidence>
<dbReference type="InterPro" id="IPR018109">
    <property type="entry name" value="Folylpolyglutamate_synth_CS"/>
</dbReference>
<evidence type="ECO:0000256" key="6">
    <source>
        <dbReference type="ARBA" id="ARBA00013023"/>
    </source>
</evidence>
<evidence type="ECO:0000256" key="12">
    <source>
        <dbReference type="ARBA" id="ARBA00022840"/>
    </source>
</evidence>
<evidence type="ECO:0000259" key="23">
    <source>
        <dbReference type="Pfam" id="PF02875"/>
    </source>
</evidence>
<evidence type="ECO:0000256" key="10">
    <source>
        <dbReference type="ARBA" id="ARBA00022723"/>
    </source>
</evidence>
<evidence type="ECO:0000256" key="9">
    <source>
        <dbReference type="ARBA" id="ARBA00022598"/>
    </source>
</evidence>
<dbReference type="GO" id="GO:0008841">
    <property type="term" value="F:dihydrofolate synthase activity"/>
    <property type="evidence" value="ECO:0007669"/>
    <property type="project" value="UniProtKB-EC"/>
</dbReference>
<dbReference type="PANTHER" id="PTHR11136:SF0">
    <property type="entry name" value="DIHYDROFOLATE SYNTHETASE-RELATED"/>
    <property type="match status" value="1"/>
</dbReference>
<dbReference type="GO" id="GO:0046654">
    <property type="term" value="P:tetrahydrofolate biosynthetic process"/>
    <property type="evidence" value="ECO:0007669"/>
    <property type="project" value="UniProtKB-UniPathway"/>
</dbReference>
<evidence type="ECO:0000256" key="8">
    <source>
        <dbReference type="ARBA" id="ARBA00019357"/>
    </source>
</evidence>
<comment type="pathway">
    <text evidence="3">Cofactor biosynthesis; tetrahydrofolate biosynthesis; 7,8-dihydrofolate from 2-amino-4-hydroxy-6-hydroxymethyl-7,8-dihydropteridine diphosphate and 4-aminobenzoate: step 2/2.</text>
</comment>
<keyword evidence="13" id="KW-0460">Magnesium</keyword>
<dbReference type="EC" id="6.3.2.12" evidence="6"/>
<dbReference type="FunFam" id="3.40.1190.10:FF:000011">
    <property type="entry name" value="Folylpolyglutamate synthase/dihydrofolate synthase"/>
    <property type="match status" value="1"/>
</dbReference>
<dbReference type="InterPro" id="IPR004101">
    <property type="entry name" value="Mur_ligase_C"/>
</dbReference>
<comment type="caution">
    <text evidence="25">The sequence shown here is derived from an EMBL/GenBank/DDBJ whole genome shotgun (WGS) entry which is preliminary data.</text>
</comment>
<comment type="function">
    <text evidence="2">Functions in two distinct reactions of the de novo folate biosynthetic pathway. Catalyzes the addition of a glutamate residue to dihydropteroate (7,8-dihydropteroate or H2Pte) to form dihydrofolate (7,8-dihydrofolate monoglutamate or H2Pte-Glu). Also catalyzes successive additions of L-glutamate to tetrahydrofolate or 10-formyltetrahydrofolate or 5,10-methylenetetrahydrofolate, leading to folylpolyglutamate derivatives.</text>
</comment>
<dbReference type="Pfam" id="PF08245">
    <property type="entry name" value="Mur_ligase_M"/>
    <property type="match status" value="1"/>
</dbReference>
<comment type="catalytic activity">
    <reaction evidence="20">
        <text>(6R)-5,10-methylenetetrahydrofolyl-(gamma-L-Glu)(n) + L-glutamate + ATP = (6R)-5,10-methylenetetrahydrofolyl-(gamma-L-Glu)(n+1) + ADP + phosphate + H(+)</text>
        <dbReference type="Rhea" id="RHEA:51912"/>
        <dbReference type="Rhea" id="RHEA-COMP:13257"/>
        <dbReference type="Rhea" id="RHEA-COMP:13258"/>
        <dbReference type="ChEBI" id="CHEBI:15378"/>
        <dbReference type="ChEBI" id="CHEBI:29985"/>
        <dbReference type="ChEBI" id="CHEBI:30616"/>
        <dbReference type="ChEBI" id="CHEBI:43474"/>
        <dbReference type="ChEBI" id="CHEBI:136572"/>
        <dbReference type="ChEBI" id="CHEBI:456216"/>
        <dbReference type="EC" id="6.3.2.17"/>
    </reaction>
</comment>
<evidence type="ECO:0000256" key="5">
    <source>
        <dbReference type="ARBA" id="ARBA00008276"/>
    </source>
</evidence>